<organism evidence="3 4">
    <name type="scientific">Halteria grandinella</name>
    <dbReference type="NCBI Taxonomy" id="5974"/>
    <lineage>
        <taxon>Eukaryota</taxon>
        <taxon>Sar</taxon>
        <taxon>Alveolata</taxon>
        <taxon>Ciliophora</taxon>
        <taxon>Intramacronucleata</taxon>
        <taxon>Spirotrichea</taxon>
        <taxon>Stichotrichia</taxon>
        <taxon>Sporadotrichida</taxon>
        <taxon>Halteriidae</taxon>
        <taxon>Halteria</taxon>
    </lineage>
</organism>
<accession>A0A8J8NAK6</accession>
<evidence type="ECO:0000313" key="3">
    <source>
        <dbReference type="EMBL" id="TNV71401.1"/>
    </source>
</evidence>
<dbReference type="Proteomes" id="UP000785679">
    <property type="component" value="Unassembled WGS sequence"/>
</dbReference>
<feature type="compositionally biased region" description="Basic and acidic residues" evidence="1">
    <location>
        <begin position="7"/>
        <end position="21"/>
    </location>
</feature>
<evidence type="ECO:0000256" key="2">
    <source>
        <dbReference type="SAM" id="Phobius"/>
    </source>
</evidence>
<keyword evidence="2" id="KW-1133">Transmembrane helix</keyword>
<protein>
    <submittedName>
        <fullName evidence="3">Uncharacterized protein</fullName>
    </submittedName>
</protein>
<comment type="caution">
    <text evidence="3">The sequence shown here is derived from an EMBL/GenBank/DDBJ whole genome shotgun (WGS) entry which is preliminary data.</text>
</comment>
<sequence length="157" mass="17188">MILRSFQRQEEYNNNDKDSSRSIDPPTHTSHQALHCTRAGAAVQGDLNAMENSLYNLSKQSGLKSKVSTGQRRIRPPRIALASYVTLSLFLLLGGNAAAAAAQDRILDNSPDPDAIRYSANGAELPRFRIDGIEPEGGQLEEVPLLSSLMHDQSLPY</sequence>
<keyword evidence="4" id="KW-1185">Reference proteome</keyword>
<name>A0A8J8NAK6_HALGN</name>
<feature type="region of interest" description="Disordered" evidence="1">
    <location>
        <begin position="1"/>
        <end position="32"/>
    </location>
</feature>
<dbReference type="AlphaFoldDB" id="A0A8J8NAK6"/>
<feature type="transmembrane region" description="Helical" evidence="2">
    <location>
        <begin position="81"/>
        <end position="102"/>
    </location>
</feature>
<gene>
    <name evidence="3" type="ORF">FGO68_gene1201</name>
</gene>
<keyword evidence="2" id="KW-0812">Transmembrane</keyword>
<keyword evidence="2" id="KW-0472">Membrane</keyword>
<dbReference type="EMBL" id="RRYP01029824">
    <property type="protein sequence ID" value="TNV71401.1"/>
    <property type="molecule type" value="Genomic_DNA"/>
</dbReference>
<reference evidence="3" key="1">
    <citation type="submission" date="2019-06" db="EMBL/GenBank/DDBJ databases">
        <authorList>
            <person name="Zheng W."/>
        </authorList>
    </citation>
    <scope>NUCLEOTIDE SEQUENCE</scope>
    <source>
        <strain evidence="3">QDHG01</strain>
    </source>
</reference>
<proteinExistence type="predicted"/>
<evidence type="ECO:0000256" key="1">
    <source>
        <dbReference type="SAM" id="MobiDB-lite"/>
    </source>
</evidence>
<evidence type="ECO:0000313" key="4">
    <source>
        <dbReference type="Proteomes" id="UP000785679"/>
    </source>
</evidence>